<evidence type="ECO:0000313" key="11">
    <source>
        <dbReference type="EMBL" id="SFS83878.1"/>
    </source>
</evidence>
<proteinExistence type="inferred from homology"/>
<dbReference type="EMBL" id="BJWJ01000021">
    <property type="protein sequence ID" value="GEM05006.1"/>
    <property type="molecule type" value="Genomic_DNA"/>
</dbReference>
<dbReference type="PANTHER" id="PTHR21039">
    <property type="entry name" value="HISTIDINOL PHOSPHATASE-RELATED"/>
    <property type="match status" value="1"/>
</dbReference>
<evidence type="ECO:0000313" key="12">
    <source>
        <dbReference type="Proteomes" id="UP000199139"/>
    </source>
</evidence>
<accession>A0A1I6T4B0</accession>
<dbReference type="SUPFAM" id="SSF89550">
    <property type="entry name" value="PHP domain-like"/>
    <property type="match status" value="1"/>
</dbReference>
<dbReference type="CDD" id="cd12110">
    <property type="entry name" value="PHP_HisPPase_Hisj_like"/>
    <property type="match status" value="1"/>
</dbReference>
<evidence type="ECO:0000256" key="1">
    <source>
        <dbReference type="ARBA" id="ARBA00004970"/>
    </source>
</evidence>
<dbReference type="Proteomes" id="UP000321773">
    <property type="component" value="Unassembled WGS sequence"/>
</dbReference>
<keyword evidence="5 8" id="KW-0378">Hydrolase</keyword>
<evidence type="ECO:0000256" key="7">
    <source>
        <dbReference type="ARBA" id="ARBA00049158"/>
    </source>
</evidence>
<dbReference type="Pfam" id="PF02811">
    <property type="entry name" value="PHP"/>
    <property type="match status" value="1"/>
</dbReference>
<evidence type="ECO:0000256" key="6">
    <source>
        <dbReference type="ARBA" id="ARBA00023102"/>
    </source>
</evidence>
<dbReference type="NCBIfam" id="TIGR01856">
    <property type="entry name" value="hisJ_fam"/>
    <property type="match status" value="1"/>
</dbReference>
<reference evidence="11 12" key="1">
    <citation type="submission" date="2016-10" db="EMBL/GenBank/DDBJ databases">
        <authorList>
            <person name="de Groot N.N."/>
        </authorList>
    </citation>
    <scope>NUCLEOTIDE SEQUENCE [LARGE SCALE GENOMIC DNA]</scope>
    <source>
        <strain evidence="11 12">DSM 17074</strain>
    </source>
</reference>
<evidence type="ECO:0000256" key="5">
    <source>
        <dbReference type="ARBA" id="ARBA00022801"/>
    </source>
</evidence>
<dbReference type="EC" id="3.1.3.15" evidence="3 8"/>
<feature type="domain" description="PHP" evidence="9">
    <location>
        <begin position="6"/>
        <end position="220"/>
    </location>
</feature>
<dbReference type="GO" id="GO:0004401">
    <property type="term" value="F:histidinol-phosphatase activity"/>
    <property type="evidence" value="ECO:0007669"/>
    <property type="project" value="UniProtKB-UniRule"/>
</dbReference>
<dbReference type="GO" id="GO:0000105">
    <property type="term" value="P:L-histidine biosynthetic process"/>
    <property type="evidence" value="ECO:0007669"/>
    <property type="project" value="UniProtKB-UniRule"/>
</dbReference>
<dbReference type="PANTHER" id="PTHR21039:SF0">
    <property type="entry name" value="HISTIDINOL-PHOSPHATASE"/>
    <property type="match status" value="1"/>
</dbReference>
<dbReference type="InterPro" id="IPR010140">
    <property type="entry name" value="Histidinol_P_phosphatase_HisJ"/>
</dbReference>
<dbReference type="InterPro" id="IPR016195">
    <property type="entry name" value="Pol/histidinol_Pase-like"/>
</dbReference>
<dbReference type="GO" id="GO:0005737">
    <property type="term" value="C:cytoplasm"/>
    <property type="evidence" value="ECO:0007669"/>
    <property type="project" value="TreeGrafter"/>
</dbReference>
<evidence type="ECO:0000313" key="10">
    <source>
        <dbReference type="EMBL" id="GEM05006.1"/>
    </source>
</evidence>
<dbReference type="InterPro" id="IPR004013">
    <property type="entry name" value="PHP_dom"/>
</dbReference>
<protein>
    <recommendedName>
        <fullName evidence="3 8">Histidinol-phosphatase</fullName>
        <shortName evidence="8">HolPase</shortName>
        <ecNumber evidence="3 8">3.1.3.15</ecNumber>
    </recommendedName>
</protein>
<dbReference type="NCBIfam" id="NF005996">
    <property type="entry name" value="PRK08123.1"/>
    <property type="match status" value="1"/>
</dbReference>
<sequence>MSNLGDFHIHTPFCPHGTTDSLSQYAEKACALGLTAISFTEHAPLPNGFIDPTPDQDSGMSPDQVDAYIQAVQAIKETYKNRLTIHLGFEVDYIEGFEEDISHFLDTYGDVIDDAILSVHMLKDHTGKFHCLDFSSEAFGELVTVFGSVEAVYHAYFQTIERSVCSDLGKFKPSRIGHITLVEKFKKVYPYTYSQAMMQQIDCLLSLIKKEGYSLDVNTAGLFKPHCGTLYPNPTVLKLAKEKQIPLRLGSDAHQASDVGRRFQLSLIE</sequence>
<evidence type="ECO:0000256" key="3">
    <source>
        <dbReference type="ARBA" id="ARBA00013085"/>
    </source>
</evidence>
<comment type="pathway">
    <text evidence="1 8">Amino-acid biosynthesis; L-histidine biosynthesis; L-histidine from 5-phospho-alpha-D-ribose 1-diphosphate: step 8/9.</text>
</comment>
<dbReference type="Gene3D" id="3.20.20.140">
    <property type="entry name" value="Metal-dependent hydrolases"/>
    <property type="match status" value="1"/>
</dbReference>
<keyword evidence="6 8" id="KW-0368">Histidine biosynthesis</keyword>
<keyword evidence="13" id="KW-1185">Reference proteome</keyword>
<dbReference type="RefSeq" id="WP_062322486.1">
    <property type="nucleotide sequence ID" value="NZ_BJWJ01000021.1"/>
</dbReference>
<evidence type="ECO:0000313" key="13">
    <source>
        <dbReference type="Proteomes" id="UP000321773"/>
    </source>
</evidence>
<evidence type="ECO:0000259" key="9">
    <source>
        <dbReference type="Pfam" id="PF02811"/>
    </source>
</evidence>
<dbReference type="UniPathway" id="UPA00031">
    <property type="reaction ID" value="UER00013"/>
</dbReference>
<dbReference type="Proteomes" id="UP000199139">
    <property type="component" value="Unassembled WGS sequence"/>
</dbReference>
<evidence type="ECO:0000256" key="4">
    <source>
        <dbReference type="ARBA" id="ARBA00022605"/>
    </source>
</evidence>
<dbReference type="STRING" id="306541.SAMN05421668_11249"/>
<comment type="catalytic activity">
    <reaction evidence="7 8">
        <text>L-histidinol phosphate + H2O = L-histidinol + phosphate</text>
        <dbReference type="Rhea" id="RHEA:14465"/>
        <dbReference type="ChEBI" id="CHEBI:15377"/>
        <dbReference type="ChEBI" id="CHEBI:43474"/>
        <dbReference type="ChEBI" id="CHEBI:57699"/>
        <dbReference type="ChEBI" id="CHEBI:57980"/>
        <dbReference type="EC" id="3.1.3.15"/>
    </reaction>
</comment>
<evidence type="ECO:0000256" key="8">
    <source>
        <dbReference type="RuleBase" id="RU366003"/>
    </source>
</evidence>
<organism evidence="11 12">
    <name type="scientific">Halolactibacillus miurensis</name>
    <dbReference type="NCBI Taxonomy" id="306541"/>
    <lineage>
        <taxon>Bacteria</taxon>
        <taxon>Bacillati</taxon>
        <taxon>Bacillota</taxon>
        <taxon>Bacilli</taxon>
        <taxon>Bacillales</taxon>
        <taxon>Bacillaceae</taxon>
        <taxon>Halolactibacillus</taxon>
    </lineage>
</organism>
<reference evidence="10 13" key="2">
    <citation type="submission" date="2019-07" db="EMBL/GenBank/DDBJ databases">
        <title>Whole genome shotgun sequence of Halolactibacillus miurensis NBRC 100873.</title>
        <authorList>
            <person name="Hosoyama A."/>
            <person name="Uohara A."/>
            <person name="Ohji S."/>
            <person name="Ichikawa N."/>
        </authorList>
    </citation>
    <scope>NUCLEOTIDE SEQUENCE [LARGE SCALE GENOMIC DNA]</scope>
    <source>
        <strain evidence="10 13">NBRC 100873</strain>
    </source>
</reference>
<dbReference type="EMBL" id="FPAI01000012">
    <property type="protein sequence ID" value="SFS83878.1"/>
    <property type="molecule type" value="Genomic_DNA"/>
</dbReference>
<name>A0A1I6T4B0_9BACI</name>
<dbReference type="OrthoDB" id="9775255at2"/>
<evidence type="ECO:0000256" key="2">
    <source>
        <dbReference type="ARBA" id="ARBA00009152"/>
    </source>
</evidence>
<dbReference type="AlphaFoldDB" id="A0A1I6T4B0"/>
<keyword evidence="4 8" id="KW-0028">Amino-acid biosynthesis</keyword>
<gene>
    <name evidence="10" type="primary">hisK</name>
    <name evidence="10" type="ORF">HMI01_19940</name>
    <name evidence="11" type="ORF">SAMN05421668_11249</name>
</gene>
<comment type="similarity">
    <text evidence="2 8">Belongs to the PHP hydrolase family. HisK subfamily.</text>
</comment>